<keyword evidence="3" id="KW-0805">Transcription regulation</keyword>
<dbReference type="PANTHER" id="PTHR47338">
    <property type="entry name" value="ZN(II)2CYS6 TRANSCRIPTION FACTOR (EUROFUNG)-RELATED"/>
    <property type="match status" value="1"/>
</dbReference>
<dbReference type="Proteomes" id="UP000070444">
    <property type="component" value="Unassembled WGS sequence"/>
</dbReference>
<keyword evidence="5" id="KW-0539">Nucleus</keyword>
<evidence type="ECO:0000313" key="7">
    <source>
        <dbReference type="EMBL" id="KXN64981.1"/>
    </source>
</evidence>
<gene>
    <name evidence="7" type="ORF">CONCODRAFT_20945</name>
</gene>
<protein>
    <recommendedName>
        <fullName evidence="9">Transcription factor domain-containing protein</fullName>
    </recommendedName>
</protein>
<proteinExistence type="predicted"/>
<evidence type="ECO:0000256" key="4">
    <source>
        <dbReference type="ARBA" id="ARBA00023163"/>
    </source>
</evidence>
<feature type="region of interest" description="Disordered" evidence="6">
    <location>
        <begin position="1"/>
        <end position="30"/>
    </location>
</feature>
<dbReference type="GO" id="GO:0046872">
    <property type="term" value="F:metal ion binding"/>
    <property type="evidence" value="ECO:0007669"/>
    <property type="project" value="UniProtKB-KW"/>
</dbReference>
<sequence length="1114" mass="127830">MLEKDQFKFKYHQPKGKGKKLSSNSENANDSSNWSNTYYDVINGNEFSKGTSISKVNRRLDNIEGVLSKALPVINRALDRKECTKLINYKRKNRDDSSSEYSDDYETTIISHYSDIKTLNYEDYPKFMLSFYFTMQEYCSFPPVMDLREFFNCTKVNSNSAPDHLMSAIISHASLNSPHPVLHLQNVQYSDYYYKLSILQMTGLLATPNIYVIQTLLILCGIDEALHRPLQKFERVTTAVKLAQVMGMDKQDELVEGFLPDHFMGASKETVKKLWVLVKTIDWEMSKARSCPPLVQTDDDWILPTCKSYEDQALIRRCMTSLPKEYIQLFEACTQFAKLAIPAFSIMEQDQYSQSNLQKTKYCLNVLQKISNWQDNLPSSAKFTKDCLNPEKLANNPQLRLRLNLYQKMSEICLKIYQYGIYNSYGLELKEVLPLIQNCIAFGKRLVDLLETYQFSAFESNLSKISEFDDFKKSDKVGLSIDLFNMLGSIYLSLIQLLKTIKLSDFKEFKALTIVNNMIHSAINNLIQNMVQCTEVWTNSEFIVNELIERYKNLESLDYLGDINGQGLEESGFNFCKSGDGWNNSYCNVIDSREKLNQEGLDKLNKRLENIESLLNQYIPAVVKNLTNNSDKNGSILSQSFLGSDTPSVFSPNTEFNSNSSINGSEASAITAEFINSESIVKQLISIYFTIQSHCTYPPIIDLSEFHNALNSNTLPDCLVSAILSNACLNAPLQSLNSQNYYYSTYYYKLSLSQLNQSITQPTIYTIMALLILSSLDEALGRQFEKINRLTLAIKLSQLLGLDKVDEFISPELVKFEFNDRTYLNQARLKYQDFETLESFQQNPLIINCKLSLSAEYQEFFNINVSLAKLVVPWFNKVETELIHATSEELFVKSFEVLDICKQWKDSIPQAIKFNPITDLNQQFLLSTPIRRLILTHTLKYYELILQVLNYLLKFIFEMDIPSVLDAILRIVEICKELNFILEAQQVELVKQEFNPNIINNQPKILLNLQVYSELINSLQSCKYYITIINLNPNFNANSVKKFANLSLILNQNISNLFNNIQGLSEWWEGSELLVQKFNGNGENIGNQSNNTANGTTNQDNSIAFNPIMHLLKY</sequence>
<keyword evidence="8" id="KW-1185">Reference proteome</keyword>
<accession>A0A137NQF8</accession>
<dbReference type="CDD" id="cd12148">
    <property type="entry name" value="fungal_TF_MHR"/>
    <property type="match status" value="1"/>
</dbReference>
<evidence type="ECO:0000313" key="8">
    <source>
        <dbReference type="Proteomes" id="UP000070444"/>
    </source>
</evidence>
<comment type="subcellular location">
    <subcellularLocation>
        <location evidence="1">Nucleus</location>
    </subcellularLocation>
</comment>
<evidence type="ECO:0000256" key="5">
    <source>
        <dbReference type="ARBA" id="ARBA00023242"/>
    </source>
</evidence>
<dbReference type="EMBL" id="KQ965033">
    <property type="protein sequence ID" value="KXN64981.1"/>
    <property type="molecule type" value="Genomic_DNA"/>
</dbReference>
<evidence type="ECO:0000256" key="2">
    <source>
        <dbReference type="ARBA" id="ARBA00022723"/>
    </source>
</evidence>
<dbReference type="InterPro" id="IPR050815">
    <property type="entry name" value="TF_fung"/>
</dbReference>
<dbReference type="PANTHER" id="PTHR47338:SF5">
    <property type="entry name" value="ZN(II)2CYS6 TRANSCRIPTION FACTOR (EUROFUNG)"/>
    <property type="match status" value="1"/>
</dbReference>
<dbReference type="GO" id="GO:0000981">
    <property type="term" value="F:DNA-binding transcription factor activity, RNA polymerase II-specific"/>
    <property type="evidence" value="ECO:0007669"/>
    <property type="project" value="InterPro"/>
</dbReference>
<name>A0A137NQF8_CONC2</name>
<evidence type="ECO:0008006" key="9">
    <source>
        <dbReference type="Google" id="ProtNLM"/>
    </source>
</evidence>
<keyword evidence="4" id="KW-0804">Transcription</keyword>
<dbReference type="GO" id="GO:0005634">
    <property type="term" value="C:nucleus"/>
    <property type="evidence" value="ECO:0007669"/>
    <property type="project" value="UniProtKB-SubCell"/>
</dbReference>
<dbReference type="AlphaFoldDB" id="A0A137NQF8"/>
<evidence type="ECO:0000256" key="1">
    <source>
        <dbReference type="ARBA" id="ARBA00004123"/>
    </source>
</evidence>
<reference evidence="7 8" key="1">
    <citation type="journal article" date="2015" name="Genome Biol. Evol.">
        <title>Phylogenomic analyses indicate that early fungi evolved digesting cell walls of algal ancestors of land plants.</title>
        <authorList>
            <person name="Chang Y."/>
            <person name="Wang S."/>
            <person name="Sekimoto S."/>
            <person name="Aerts A.L."/>
            <person name="Choi C."/>
            <person name="Clum A."/>
            <person name="LaButti K.M."/>
            <person name="Lindquist E.A."/>
            <person name="Yee Ngan C."/>
            <person name="Ohm R.A."/>
            <person name="Salamov A.A."/>
            <person name="Grigoriev I.V."/>
            <person name="Spatafora J.W."/>
            <person name="Berbee M.L."/>
        </authorList>
    </citation>
    <scope>NUCLEOTIDE SEQUENCE [LARGE SCALE GENOMIC DNA]</scope>
    <source>
        <strain evidence="7 8">NRRL 28638</strain>
    </source>
</reference>
<evidence type="ECO:0000256" key="6">
    <source>
        <dbReference type="SAM" id="MobiDB-lite"/>
    </source>
</evidence>
<feature type="compositionally biased region" description="Basic residues" evidence="6">
    <location>
        <begin position="9"/>
        <end position="20"/>
    </location>
</feature>
<evidence type="ECO:0000256" key="3">
    <source>
        <dbReference type="ARBA" id="ARBA00023015"/>
    </source>
</evidence>
<organism evidence="7 8">
    <name type="scientific">Conidiobolus coronatus (strain ATCC 28846 / CBS 209.66 / NRRL 28638)</name>
    <name type="common">Delacroixia coronata</name>
    <dbReference type="NCBI Taxonomy" id="796925"/>
    <lineage>
        <taxon>Eukaryota</taxon>
        <taxon>Fungi</taxon>
        <taxon>Fungi incertae sedis</taxon>
        <taxon>Zoopagomycota</taxon>
        <taxon>Entomophthoromycotina</taxon>
        <taxon>Entomophthoromycetes</taxon>
        <taxon>Entomophthorales</taxon>
        <taxon>Ancylistaceae</taxon>
        <taxon>Conidiobolus</taxon>
    </lineage>
</organism>
<keyword evidence="2" id="KW-0479">Metal-binding</keyword>